<evidence type="ECO:0000256" key="1">
    <source>
        <dbReference type="ARBA" id="ARBA00022448"/>
    </source>
</evidence>
<protein>
    <submittedName>
        <fullName evidence="3">HlyD family secretion protein</fullName>
    </submittedName>
</protein>
<dbReference type="GO" id="GO:0030313">
    <property type="term" value="C:cell envelope"/>
    <property type="evidence" value="ECO:0007669"/>
    <property type="project" value="TreeGrafter"/>
</dbReference>
<keyword evidence="1" id="KW-0813">Transport</keyword>
<evidence type="ECO:0000313" key="4">
    <source>
        <dbReference type="Proteomes" id="UP000320176"/>
    </source>
</evidence>
<dbReference type="RefSeq" id="WP_146518912.1">
    <property type="nucleotide sequence ID" value="NZ_CP151726.1"/>
</dbReference>
<reference evidence="3 4" key="1">
    <citation type="submission" date="2019-02" db="EMBL/GenBank/DDBJ databases">
        <title>Deep-cultivation of Planctomycetes and their phenomic and genomic characterization uncovers novel biology.</title>
        <authorList>
            <person name="Wiegand S."/>
            <person name="Jogler M."/>
            <person name="Boedeker C."/>
            <person name="Pinto D."/>
            <person name="Vollmers J."/>
            <person name="Rivas-Marin E."/>
            <person name="Kohn T."/>
            <person name="Peeters S.H."/>
            <person name="Heuer A."/>
            <person name="Rast P."/>
            <person name="Oberbeckmann S."/>
            <person name="Bunk B."/>
            <person name="Jeske O."/>
            <person name="Meyerdierks A."/>
            <person name="Storesund J.E."/>
            <person name="Kallscheuer N."/>
            <person name="Luecker S."/>
            <person name="Lage O.M."/>
            <person name="Pohl T."/>
            <person name="Merkel B.J."/>
            <person name="Hornburger P."/>
            <person name="Mueller R.-W."/>
            <person name="Bruemmer F."/>
            <person name="Labrenz M."/>
            <person name="Spormann A.M."/>
            <person name="Op Den Camp H."/>
            <person name="Overmann J."/>
            <person name="Amann R."/>
            <person name="Jetten M.S.M."/>
            <person name="Mascher T."/>
            <person name="Medema M.H."/>
            <person name="Devos D.P."/>
            <person name="Kaster A.-K."/>
            <person name="Ovreas L."/>
            <person name="Rohde M."/>
            <person name="Galperin M.Y."/>
            <person name="Jogler C."/>
        </authorList>
    </citation>
    <scope>NUCLEOTIDE SEQUENCE [LARGE SCALE GENOMIC DNA]</scope>
    <source>
        <strain evidence="3 4">Pla52n</strain>
    </source>
</reference>
<dbReference type="Gene3D" id="2.40.30.170">
    <property type="match status" value="1"/>
</dbReference>
<dbReference type="Gene3D" id="3.30.450.40">
    <property type="match status" value="1"/>
</dbReference>
<gene>
    <name evidence="3" type="ORF">Pla52n_14230</name>
</gene>
<dbReference type="PANTHER" id="PTHR30097">
    <property type="entry name" value="CATION EFFLUX SYSTEM PROTEIN CUSB"/>
    <property type="match status" value="1"/>
</dbReference>
<comment type="caution">
    <text evidence="3">The sequence shown here is derived from an EMBL/GenBank/DDBJ whole genome shotgun (WGS) entry which is preliminary data.</text>
</comment>
<dbReference type="SUPFAM" id="SSF111369">
    <property type="entry name" value="HlyD-like secretion proteins"/>
    <property type="match status" value="1"/>
</dbReference>
<dbReference type="Gene3D" id="2.40.50.100">
    <property type="match status" value="1"/>
</dbReference>
<name>A0A5C6B1F1_9BACT</name>
<dbReference type="GO" id="GO:0015679">
    <property type="term" value="P:plasma membrane copper ion transport"/>
    <property type="evidence" value="ECO:0007669"/>
    <property type="project" value="TreeGrafter"/>
</dbReference>
<accession>A0A5C6B1F1</accession>
<dbReference type="InterPro" id="IPR051909">
    <property type="entry name" value="MFP_Cation_Efflux"/>
</dbReference>
<dbReference type="AlphaFoldDB" id="A0A5C6B1F1"/>
<dbReference type="SUPFAM" id="SSF55781">
    <property type="entry name" value="GAF domain-like"/>
    <property type="match status" value="1"/>
</dbReference>
<dbReference type="OrthoDB" id="248877at2"/>
<evidence type="ECO:0000313" key="3">
    <source>
        <dbReference type="EMBL" id="TWU05708.1"/>
    </source>
</evidence>
<sequence>MTTSATDTNESSVGAKSSLEQSIHQRVIRFADQASDRSEFLKLLATELSESFAVELVAVASHEWTAPMMLVSDPAVAQRINQNAIGGLLRSATQLPIACDVPCRNGDNHARGLRVEITGTPEQSALLLLYDAEERPTATRQVQDLKRLSEYANSSRDVLADLPAGRSATTAASKSQAPNDNAATSLGHRHSLQWFHRDLDLNATAYRIANETRRLIGCDRVSVLFRTGRRYRVRAVSGVSVVDRRSNSVTALESLAVRSAVMERPLIMPGVDPLPPQIQQPLDEYLDETGVLSTIMLPLHRPSDANDTDSPDSAGEDFGHHDQEILALVFLEYFSGEAPTAITPAMRTINREATFAIRNSMEHHKVFGLRLWKLLGTLLAGKRMAFAVLASLLLMTALIASLVIQIEHEVIASGTLVPASQRQVFAQVDGIVKEIFVADGDVVSVGDRLFRLENADLETRAENLAGEIQTATRRLASVQSLRLSMAADPNQSNRLAIEERQLASELSNLNAQQELVRQQQEQLIVRSPIDGTIAGWQLERQLSDRPVSRGNLLVSVVDHNGPWSLRLKVPDQDAGPVLESFRESASLNVRFAVATQPDSTYAARLETISTAARMADDGENVVDATAAVIETDDESIDYAQASFSADGARVGADVTAKIACGKRTVLRSWFGDVFDFVNRNVLFYFR</sequence>
<proteinExistence type="predicted"/>
<dbReference type="Gene3D" id="1.10.287.470">
    <property type="entry name" value="Helix hairpin bin"/>
    <property type="match status" value="1"/>
</dbReference>
<evidence type="ECO:0000256" key="2">
    <source>
        <dbReference type="SAM" id="MobiDB-lite"/>
    </source>
</evidence>
<dbReference type="EMBL" id="SJPN01000002">
    <property type="protein sequence ID" value="TWU05708.1"/>
    <property type="molecule type" value="Genomic_DNA"/>
</dbReference>
<organism evidence="3 4">
    <name type="scientific">Stieleria varia</name>
    <dbReference type="NCBI Taxonomy" id="2528005"/>
    <lineage>
        <taxon>Bacteria</taxon>
        <taxon>Pseudomonadati</taxon>
        <taxon>Planctomycetota</taxon>
        <taxon>Planctomycetia</taxon>
        <taxon>Pirellulales</taxon>
        <taxon>Pirellulaceae</taxon>
        <taxon>Stieleria</taxon>
    </lineage>
</organism>
<dbReference type="InterPro" id="IPR029016">
    <property type="entry name" value="GAF-like_dom_sf"/>
</dbReference>
<dbReference type="GO" id="GO:0060003">
    <property type="term" value="P:copper ion export"/>
    <property type="evidence" value="ECO:0007669"/>
    <property type="project" value="TreeGrafter"/>
</dbReference>
<dbReference type="PANTHER" id="PTHR30097:SF4">
    <property type="entry name" value="SLR6042 PROTEIN"/>
    <property type="match status" value="1"/>
</dbReference>
<dbReference type="Proteomes" id="UP000320176">
    <property type="component" value="Unassembled WGS sequence"/>
</dbReference>
<feature type="compositionally biased region" description="Polar residues" evidence="2">
    <location>
        <begin position="167"/>
        <end position="183"/>
    </location>
</feature>
<feature type="region of interest" description="Disordered" evidence="2">
    <location>
        <begin position="162"/>
        <end position="183"/>
    </location>
</feature>
<keyword evidence="4" id="KW-1185">Reference proteome</keyword>